<gene>
    <name evidence="7" type="ORF">GCM10012284_57520</name>
</gene>
<dbReference type="Proteomes" id="UP000656042">
    <property type="component" value="Unassembled WGS sequence"/>
</dbReference>
<protein>
    <submittedName>
        <fullName evidence="7">Sugar ABC transporter permease</fullName>
    </submittedName>
</protein>
<feature type="domain" description="ABC transmembrane type-1" evidence="6">
    <location>
        <begin position="60"/>
        <end position="269"/>
    </location>
</feature>
<dbReference type="InterPro" id="IPR035906">
    <property type="entry name" value="MetI-like_sf"/>
</dbReference>
<name>A0A8J3C6K8_9ACTN</name>
<dbReference type="Gene3D" id="1.10.3720.10">
    <property type="entry name" value="MetI-like"/>
    <property type="match status" value="1"/>
</dbReference>
<dbReference type="PROSITE" id="PS50928">
    <property type="entry name" value="ABC_TM1"/>
    <property type="match status" value="1"/>
</dbReference>
<sequence>MAAGPARRALPLILPSLLFMTALFLLPLITGVAQAFRGPDGLTTGYLRRMVDDPYFWQAARNTALLIVVLIPLQFALALAMALLLRERPRLAGLHFYIWVIPLAISDLAAGLVWLSIFTDRGYLNSVLDAAGISPYAWLSFQHPATMFLAVVIAELWRATSLVFVIVVAGMQGVPRDYDEAAAVFGASYWQRVRHVLLPQLRPSLQVALILRTILALEAFAVAQALTGRNFPLLVGETYQWYTALQNPNVATAVALVVLLLSVVAAVGYLRLMRHGPEPGR</sequence>
<feature type="transmembrane region" description="Helical" evidence="5">
    <location>
        <begin position="59"/>
        <end position="84"/>
    </location>
</feature>
<evidence type="ECO:0000259" key="6">
    <source>
        <dbReference type="PROSITE" id="PS50928"/>
    </source>
</evidence>
<dbReference type="PANTHER" id="PTHR43759">
    <property type="entry name" value="TREHALOSE TRANSPORT SYSTEM PERMEASE PROTEIN SUGA"/>
    <property type="match status" value="1"/>
</dbReference>
<accession>A0A8J3C6K8</accession>
<evidence type="ECO:0000256" key="2">
    <source>
        <dbReference type="ARBA" id="ARBA00022692"/>
    </source>
</evidence>
<dbReference type="PANTHER" id="PTHR43759:SF1">
    <property type="entry name" value="GLUCOSE IMPORT SYSTEM PERMEASE PROTEIN GLCT"/>
    <property type="match status" value="1"/>
</dbReference>
<reference evidence="7" key="2">
    <citation type="submission" date="2020-09" db="EMBL/GenBank/DDBJ databases">
        <authorList>
            <person name="Sun Q."/>
            <person name="Zhou Y."/>
        </authorList>
    </citation>
    <scope>NUCLEOTIDE SEQUENCE</scope>
    <source>
        <strain evidence="7">CGMCC 4.7299</strain>
    </source>
</reference>
<keyword evidence="8" id="KW-1185">Reference proteome</keyword>
<keyword evidence="2 5" id="KW-0812">Transmembrane</keyword>
<evidence type="ECO:0000256" key="3">
    <source>
        <dbReference type="ARBA" id="ARBA00022989"/>
    </source>
</evidence>
<feature type="transmembrane region" description="Helical" evidence="5">
    <location>
        <begin position="96"/>
        <end position="117"/>
    </location>
</feature>
<comment type="similarity">
    <text evidence="5">Belongs to the binding-protein-dependent transport system permease family.</text>
</comment>
<organism evidence="7 8">
    <name type="scientific">Mangrovihabitans endophyticus</name>
    <dbReference type="NCBI Taxonomy" id="1751298"/>
    <lineage>
        <taxon>Bacteria</taxon>
        <taxon>Bacillati</taxon>
        <taxon>Actinomycetota</taxon>
        <taxon>Actinomycetes</taxon>
        <taxon>Micromonosporales</taxon>
        <taxon>Micromonosporaceae</taxon>
        <taxon>Mangrovihabitans</taxon>
    </lineage>
</organism>
<evidence type="ECO:0000256" key="4">
    <source>
        <dbReference type="ARBA" id="ARBA00023136"/>
    </source>
</evidence>
<dbReference type="GO" id="GO:0005886">
    <property type="term" value="C:plasma membrane"/>
    <property type="evidence" value="ECO:0007669"/>
    <property type="project" value="UniProtKB-SubCell"/>
</dbReference>
<evidence type="ECO:0000313" key="8">
    <source>
        <dbReference type="Proteomes" id="UP000656042"/>
    </source>
</evidence>
<dbReference type="InterPro" id="IPR052730">
    <property type="entry name" value="Sugar_ABC_transporter"/>
</dbReference>
<dbReference type="InterPro" id="IPR000515">
    <property type="entry name" value="MetI-like"/>
</dbReference>
<keyword evidence="4 5" id="KW-0472">Membrane</keyword>
<comment type="caution">
    <text evidence="7">The sequence shown here is derived from an EMBL/GenBank/DDBJ whole genome shotgun (WGS) entry which is preliminary data.</text>
</comment>
<dbReference type="EMBL" id="BMMX01000048">
    <property type="protein sequence ID" value="GGL15366.1"/>
    <property type="molecule type" value="Genomic_DNA"/>
</dbReference>
<dbReference type="GO" id="GO:0055085">
    <property type="term" value="P:transmembrane transport"/>
    <property type="evidence" value="ECO:0007669"/>
    <property type="project" value="InterPro"/>
</dbReference>
<evidence type="ECO:0000256" key="1">
    <source>
        <dbReference type="ARBA" id="ARBA00004141"/>
    </source>
</evidence>
<feature type="transmembrane region" description="Helical" evidence="5">
    <location>
        <begin position="250"/>
        <end position="272"/>
    </location>
</feature>
<evidence type="ECO:0000256" key="5">
    <source>
        <dbReference type="RuleBase" id="RU363032"/>
    </source>
</evidence>
<proteinExistence type="inferred from homology"/>
<dbReference type="SUPFAM" id="SSF161098">
    <property type="entry name" value="MetI-like"/>
    <property type="match status" value="1"/>
</dbReference>
<dbReference type="AlphaFoldDB" id="A0A8J3C6K8"/>
<evidence type="ECO:0000313" key="7">
    <source>
        <dbReference type="EMBL" id="GGL15366.1"/>
    </source>
</evidence>
<dbReference type="Pfam" id="PF00528">
    <property type="entry name" value="BPD_transp_1"/>
    <property type="match status" value="1"/>
</dbReference>
<keyword evidence="5" id="KW-0813">Transport</keyword>
<feature type="transmembrane region" description="Helical" evidence="5">
    <location>
        <begin position="145"/>
        <end position="169"/>
    </location>
</feature>
<comment type="subcellular location">
    <subcellularLocation>
        <location evidence="5">Cell membrane</location>
        <topology evidence="5">Multi-pass membrane protein</topology>
    </subcellularLocation>
    <subcellularLocation>
        <location evidence="1">Membrane</location>
        <topology evidence="1">Multi-pass membrane protein</topology>
    </subcellularLocation>
</comment>
<keyword evidence="3 5" id="KW-1133">Transmembrane helix</keyword>
<dbReference type="CDD" id="cd06261">
    <property type="entry name" value="TM_PBP2"/>
    <property type="match status" value="1"/>
</dbReference>
<reference evidence="7" key="1">
    <citation type="journal article" date="2014" name="Int. J. Syst. Evol. Microbiol.">
        <title>Complete genome sequence of Corynebacterium casei LMG S-19264T (=DSM 44701T), isolated from a smear-ripened cheese.</title>
        <authorList>
            <consortium name="US DOE Joint Genome Institute (JGI-PGF)"/>
            <person name="Walter F."/>
            <person name="Albersmeier A."/>
            <person name="Kalinowski J."/>
            <person name="Ruckert C."/>
        </authorList>
    </citation>
    <scope>NUCLEOTIDE SEQUENCE</scope>
    <source>
        <strain evidence="7">CGMCC 4.7299</strain>
    </source>
</reference>